<reference evidence="1" key="1">
    <citation type="submission" date="2021-02" db="EMBL/GenBank/DDBJ databases">
        <title>Genome sequence Cadophora malorum strain M34.</title>
        <authorList>
            <person name="Stefanovic E."/>
            <person name="Vu D."/>
            <person name="Scully C."/>
            <person name="Dijksterhuis J."/>
            <person name="Roader J."/>
            <person name="Houbraken J."/>
        </authorList>
    </citation>
    <scope>NUCLEOTIDE SEQUENCE</scope>
    <source>
        <strain evidence="1">M34</strain>
    </source>
</reference>
<dbReference type="Proteomes" id="UP000664132">
    <property type="component" value="Unassembled WGS sequence"/>
</dbReference>
<proteinExistence type="predicted"/>
<dbReference type="OrthoDB" id="5518345at2759"/>
<evidence type="ECO:0000313" key="1">
    <source>
        <dbReference type="EMBL" id="KAG4416726.1"/>
    </source>
</evidence>
<protein>
    <recommendedName>
        <fullName evidence="3">Inhibitor I9 domain-containing protein</fullName>
    </recommendedName>
</protein>
<organism evidence="1 2">
    <name type="scientific">Cadophora malorum</name>
    <dbReference type="NCBI Taxonomy" id="108018"/>
    <lineage>
        <taxon>Eukaryota</taxon>
        <taxon>Fungi</taxon>
        <taxon>Dikarya</taxon>
        <taxon>Ascomycota</taxon>
        <taxon>Pezizomycotina</taxon>
        <taxon>Leotiomycetes</taxon>
        <taxon>Helotiales</taxon>
        <taxon>Ploettnerulaceae</taxon>
        <taxon>Cadophora</taxon>
    </lineage>
</organism>
<dbReference type="InterPro" id="IPR037045">
    <property type="entry name" value="S8pro/Inhibitor_I9_sf"/>
</dbReference>
<name>A0A8H7W3W5_9HELO</name>
<accession>A0A8H7W3W5</accession>
<dbReference type="Gene3D" id="3.30.70.80">
    <property type="entry name" value="Peptidase S8 propeptide/proteinase inhibitor I9"/>
    <property type="match status" value="1"/>
</dbReference>
<comment type="caution">
    <text evidence="1">The sequence shown here is derived from an EMBL/GenBank/DDBJ whole genome shotgun (WGS) entry which is preliminary data.</text>
</comment>
<sequence>MPGEKVRHIIVCKSKDDVAPAKKLAEEQGGVIESTYTIMPGFVVDMPADSISTFSNSPHIESAELDGKVTTQ</sequence>
<dbReference type="EMBL" id="JAFJYH010000176">
    <property type="protein sequence ID" value="KAG4416726.1"/>
    <property type="molecule type" value="Genomic_DNA"/>
</dbReference>
<evidence type="ECO:0000313" key="2">
    <source>
        <dbReference type="Proteomes" id="UP000664132"/>
    </source>
</evidence>
<dbReference type="SUPFAM" id="SSF54897">
    <property type="entry name" value="Protease propeptides/inhibitors"/>
    <property type="match status" value="1"/>
</dbReference>
<keyword evidence="2" id="KW-1185">Reference proteome</keyword>
<evidence type="ECO:0008006" key="3">
    <source>
        <dbReference type="Google" id="ProtNLM"/>
    </source>
</evidence>
<gene>
    <name evidence="1" type="ORF">IFR04_010128</name>
</gene>
<dbReference type="AlphaFoldDB" id="A0A8H7W3W5"/>